<keyword evidence="1" id="KW-0472">Membrane</keyword>
<dbReference type="Gene3D" id="3.10.620.30">
    <property type="match status" value="1"/>
</dbReference>
<dbReference type="PANTHER" id="PTHR42736">
    <property type="entry name" value="PROTEIN-GLUTAMINE GAMMA-GLUTAMYLTRANSFERASE"/>
    <property type="match status" value="1"/>
</dbReference>
<dbReference type="InterPro" id="IPR002931">
    <property type="entry name" value="Transglutaminase-like"/>
</dbReference>
<name>A0A0F9JP34_9ZZZZ</name>
<dbReference type="InterPro" id="IPR038765">
    <property type="entry name" value="Papain-like_cys_pep_sf"/>
</dbReference>
<keyword evidence="1" id="KW-0812">Transmembrane</keyword>
<evidence type="ECO:0000313" key="3">
    <source>
        <dbReference type="EMBL" id="KKM71453.1"/>
    </source>
</evidence>
<sequence>MSELREEILGAGVNKKKVIAVVLVAVLLTSFFSYSVFFISALFGSQRPSPNKEYKETPYEEVETILPPLPLDILLELLSFFADNPELLADFLDVLDLEDFADVMEEMLDGDIDNFDIGDFSQALLPILGAAGALLLGEQDIFRVYNLSLDTLDDIDLLDNMQDFLWKYESFDEYNEHEWVSTAATEVIDFTLYSEYFSEYSTLDLLKIKRAISPTVGLNKMVLGSLFPYPYILEDSLSASNLVPGSPILNKDEFNNSLIDLDFSTEDSVNLTYELFQTNLPSEQDINNSVVVVTNPSAEYLSLESRFTQLPPTIDDYKNTHPNFKSHYDALDLIINDDDNVFIKANKIKSYLQTNFIFSWDAVMNDPPGDTEDIVEWFCEQGEGLYAEFATAFNVFARAFNIPSRFVDGYRTKAQNLLTGNYEVDKITDSQEGYHAVLIKYKHLYNWAEIFVPTNITGNGYWVQFDIEPESAGTGSFTLNLNSNITGGFRGQDANFTAVLSSPESSVADRTIIFVDLTSGTTVGQAQTDQNGQASVIVNITNSQVVGPHIIRASFQSLANDITPFMVYGDIVVNLASVNPTIVNRSISDRTSIQGYVNDPVANQRVENATVEFVLLNKGTNNRITNAFNITYTETNSTGYFDTVVNVNSSVIVGSYEVRVDFNGSWGGLPLALGYMSNSSNRIELNITEEIPPIPYMLLFSINGTPTDYNYAALNVNNLWVVKRGQQLNLSITLINEGTMNPVSGENVYFYDYTNGNSPIGSDMTDINGNASISYYIGPNNKSGPTLVYAQFNSYSNYSYYIVNESISVNINNYSSPLQVDVSGSQELNFNIICNLTDSNGNPIGYSDLDLKMNRSSTDFTGYLTPAPANPVSDPSGSSVFNFYRGVNSSTPVNNYTLRLEFNGSFDFSSYPYSATFTNLPDFYNLTEITRELRVYDYNDVQIYFFVNGSATREVYDDSNKPKRFSPGDDVNFTAYVNISSKAPISGENLTIWDDYSNTMLDNYTFPGVYNNHSFIINTTGFHAGIHRIRIQIENYPTWNTTFIIINETVTIKVNPTLPKRIRNSENLTVSGYVVNETTGLRGLLVSLQLFNSTGGNYSQYLIIDSRFYTTENNGYFEFVINLISITCPQGNYSLRIDFNGSISLAGTPRIGPIQNYMINTNSSLIALNITAGTNITLDGYHTKLGLNPTMWYNTDILYVYGNLTWDNETTPITDMFINVTIRELDGTVIAFNDTVQTDSITGDFNISLVVDSNWPAFRSDTEIWIEFNSINNGLLYVEDFILKINFI</sequence>
<dbReference type="PANTHER" id="PTHR42736:SF1">
    <property type="entry name" value="PROTEIN-GLUTAMINE GAMMA-GLUTAMYLTRANSFERASE"/>
    <property type="match status" value="1"/>
</dbReference>
<dbReference type="InterPro" id="IPR052901">
    <property type="entry name" value="Bact_TGase-like"/>
</dbReference>
<accession>A0A0F9JP34</accession>
<feature type="domain" description="Transglutaminase-like" evidence="2">
    <location>
        <begin position="339"/>
        <end position="466"/>
    </location>
</feature>
<keyword evidence="1" id="KW-1133">Transmembrane helix</keyword>
<feature type="transmembrane region" description="Helical" evidence="1">
    <location>
        <begin position="20"/>
        <end position="43"/>
    </location>
</feature>
<evidence type="ECO:0000256" key="1">
    <source>
        <dbReference type="SAM" id="Phobius"/>
    </source>
</evidence>
<comment type="caution">
    <text evidence="3">The sequence shown here is derived from an EMBL/GenBank/DDBJ whole genome shotgun (WGS) entry which is preliminary data.</text>
</comment>
<protein>
    <recommendedName>
        <fullName evidence="2">Transglutaminase-like domain-containing protein</fullName>
    </recommendedName>
</protein>
<gene>
    <name evidence="3" type="ORF">LCGC14_1430460</name>
</gene>
<organism evidence="3">
    <name type="scientific">marine sediment metagenome</name>
    <dbReference type="NCBI Taxonomy" id="412755"/>
    <lineage>
        <taxon>unclassified sequences</taxon>
        <taxon>metagenomes</taxon>
        <taxon>ecological metagenomes</taxon>
    </lineage>
</organism>
<dbReference type="EMBL" id="LAZR01009631">
    <property type="protein sequence ID" value="KKM71453.1"/>
    <property type="molecule type" value="Genomic_DNA"/>
</dbReference>
<dbReference type="SUPFAM" id="SSF54001">
    <property type="entry name" value="Cysteine proteinases"/>
    <property type="match status" value="1"/>
</dbReference>
<proteinExistence type="predicted"/>
<evidence type="ECO:0000259" key="2">
    <source>
        <dbReference type="Pfam" id="PF01841"/>
    </source>
</evidence>
<reference evidence="3" key="1">
    <citation type="journal article" date="2015" name="Nature">
        <title>Complex archaea that bridge the gap between prokaryotes and eukaryotes.</title>
        <authorList>
            <person name="Spang A."/>
            <person name="Saw J.H."/>
            <person name="Jorgensen S.L."/>
            <person name="Zaremba-Niedzwiedzka K."/>
            <person name="Martijn J."/>
            <person name="Lind A.E."/>
            <person name="van Eijk R."/>
            <person name="Schleper C."/>
            <person name="Guy L."/>
            <person name="Ettema T.J."/>
        </authorList>
    </citation>
    <scope>NUCLEOTIDE SEQUENCE</scope>
</reference>
<dbReference type="Pfam" id="PF01841">
    <property type="entry name" value="Transglut_core"/>
    <property type="match status" value="1"/>
</dbReference>